<reference evidence="2" key="1">
    <citation type="journal article" date="2011" name="PLoS Genet.">
        <title>Genomic analysis of the necrotrophic fungal pathogens Sclerotinia sclerotiorum and Botrytis cinerea.</title>
        <authorList>
            <person name="Amselem J."/>
            <person name="Cuomo C.A."/>
            <person name="van Kan J.A."/>
            <person name="Viaud M."/>
            <person name="Benito E.P."/>
            <person name="Couloux A."/>
            <person name="Coutinho P.M."/>
            <person name="de Vries R.P."/>
            <person name="Dyer P.S."/>
            <person name="Fillinger S."/>
            <person name="Fournier E."/>
            <person name="Gout L."/>
            <person name="Hahn M."/>
            <person name="Kohn L."/>
            <person name="Lapalu N."/>
            <person name="Plummer K.M."/>
            <person name="Pradier J.M."/>
            <person name="Quevillon E."/>
            <person name="Sharon A."/>
            <person name="Simon A."/>
            <person name="ten Have A."/>
            <person name="Tudzynski B."/>
            <person name="Tudzynski P."/>
            <person name="Wincker P."/>
            <person name="Andrew M."/>
            <person name="Anthouard V."/>
            <person name="Beever R.E."/>
            <person name="Beffa R."/>
            <person name="Benoit I."/>
            <person name="Bouzid O."/>
            <person name="Brault B."/>
            <person name="Chen Z."/>
            <person name="Choquer M."/>
            <person name="Collemare J."/>
            <person name="Cotton P."/>
            <person name="Danchin E.G."/>
            <person name="Da Silva C."/>
            <person name="Gautier A."/>
            <person name="Giraud C."/>
            <person name="Giraud T."/>
            <person name="Gonzalez C."/>
            <person name="Grossetete S."/>
            <person name="Guldener U."/>
            <person name="Henrissat B."/>
            <person name="Howlett B.J."/>
            <person name="Kodira C."/>
            <person name="Kretschmer M."/>
            <person name="Lappartient A."/>
            <person name="Leroch M."/>
            <person name="Levis C."/>
            <person name="Mauceli E."/>
            <person name="Neuveglise C."/>
            <person name="Oeser B."/>
            <person name="Pearson M."/>
            <person name="Poulain J."/>
            <person name="Poussereau N."/>
            <person name="Quesneville H."/>
            <person name="Rascle C."/>
            <person name="Schumacher J."/>
            <person name="Segurens B."/>
            <person name="Sexton A."/>
            <person name="Silva E."/>
            <person name="Sirven C."/>
            <person name="Soanes D.M."/>
            <person name="Talbot N.J."/>
            <person name="Templeton M."/>
            <person name="Yandava C."/>
            <person name="Yarden O."/>
            <person name="Zeng Q."/>
            <person name="Rollins J.A."/>
            <person name="Lebrun M.H."/>
            <person name="Dickman M."/>
        </authorList>
    </citation>
    <scope>NUCLEOTIDE SEQUENCE [LARGE SCALE GENOMIC DNA]</scope>
    <source>
        <strain evidence="2">ATCC 18683 / 1980 / Ss-1</strain>
    </source>
</reference>
<dbReference type="AlphaFoldDB" id="A7EUM9"/>
<name>A7EUM9_SCLS1</name>
<dbReference type="GeneID" id="5486256"/>
<evidence type="ECO:0000313" key="1">
    <source>
        <dbReference type="EMBL" id="EDN93171.1"/>
    </source>
</evidence>
<dbReference type="InParanoid" id="A7EUM9"/>
<proteinExistence type="predicted"/>
<dbReference type="Proteomes" id="UP000001312">
    <property type="component" value="Unassembled WGS sequence"/>
</dbReference>
<evidence type="ECO:0000313" key="2">
    <source>
        <dbReference type="Proteomes" id="UP000001312"/>
    </source>
</evidence>
<accession>A7EUM9</accession>
<sequence length="88" mass="9897">MSASYQHRKISVQHAASSKYGFTVLQTRFQSIHLKLSAGLTNENNYPLASEFYTFWPHERSIWRGLSNGSAAVRPTIVDVLSQGVNEI</sequence>
<gene>
    <name evidence="1" type="ORF">SS1G_09037</name>
</gene>
<organism evidence="1 2">
    <name type="scientific">Sclerotinia sclerotiorum (strain ATCC 18683 / 1980 / Ss-1)</name>
    <name type="common">White mold</name>
    <name type="synonym">Whetzelinia sclerotiorum</name>
    <dbReference type="NCBI Taxonomy" id="665079"/>
    <lineage>
        <taxon>Eukaryota</taxon>
        <taxon>Fungi</taxon>
        <taxon>Dikarya</taxon>
        <taxon>Ascomycota</taxon>
        <taxon>Pezizomycotina</taxon>
        <taxon>Leotiomycetes</taxon>
        <taxon>Helotiales</taxon>
        <taxon>Sclerotiniaceae</taxon>
        <taxon>Sclerotinia</taxon>
    </lineage>
</organism>
<dbReference type="KEGG" id="ssl:SS1G_09037"/>
<dbReference type="RefSeq" id="XP_001590272.1">
    <property type="nucleotide sequence ID" value="XM_001590222.1"/>
</dbReference>
<protein>
    <submittedName>
        <fullName evidence="1">Uncharacterized protein</fullName>
    </submittedName>
</protein>
<dbReference type="EMBL" id="CH476632">
    <property type="protein sequence ID" value="EDN93171.1"/>
    <property type="molecule type" value="Genomic_DNA"/>
</dbReference>
<keyword evidence="2" id="KW-1185">Reference proteome</keyword>